<accession>A0A9W5PPS6</accession>
<name>A0A9W5PPS6_BACCE</name>
<evidence type="ECO:0000313" key="2">
    <source>
        <dbReference type="EMBL" id="EOO32470.1"/>
    </source>
</evidence>
<feature type="coiled-coil region" evidence="1">
    <location>
        <begin position="24"/>
        <end position="51"/>
    </location>
</feature>
<protein>
    <submittedName>
        <fullName evidence="2">Uncharacterized protein</fullName>
    </submittedName>
</protein>
<dbReference type="RefSeq" id="WP_016111119.1">
    <property type="nucleotide sequence ID" value="NZ_KB976189.1"/>
</dbReference>
<proteinExistence type="predicted"/>
<evidence type="ECO:0000256" key="1">
    <source>
        <dbReference type="SAM" id="Coils"/>
    </source>
</evidence>
<gene>
    <name evidence="2" type="ORF">IIU_03860</name>
</gene>
<dbReference type="AlphaFoldDB" id="A0A9W5PPS6"/>
<evidence type="ECO:0000313" key="3">
    <source>
        <dbReference type="Proteomes" id="UP000014018"/>
    </source>
</evidence>
<keyword evidence="1" id="KW-0175">Coiled coil</keyword>
<organism evidence="2 3">
    <name type="scientific">Bacillus cereus VD133</name>
    <dbReference type="NCBI Taxonomy" id="1053233"/>
    <lineage>
        <taxon>Bacteria</taxon>
        <taxon>Bacillati</taxon>
        <taxon>Bacillota</taxon>
        <taxon>Bacilli</taxon>
        <taxon>Bacillales</taxon>
        <taxon>Bacillaceae</taxon>
        <taxon>Bacillus</taxon>
        <taxon>Bacillus cereus group</taxon>
    </lineage>
</organism>
<dbReference type="Proteomes" id="UP000014018">
    <property type="component" value="Unassembled WGS sequence"/>
</dbReference>
<dbReference type="EMBL" id="AHFB01000068">
    <property type="protein sequence ID" value="EOO32470.1"/>
    <property type="molecule type" value="Genomic_DNA"/>
</dbReference>
<reference evidence="2 3" key="1">
    <citation type="submission" date="2012-12" db="EMBL/GenBank/DDBJ databases">
        <title>The Genome Sequence of Bacillus cereus VD133.</title>
        <authorList>
            <consortium name="The Broad Institute Genome Sequencing Platform"/>
            <consortium name="The Broad Institute Genome Sequencing Center for Infectious Disease"/>
            <person name="Feldgarden M."/>
            <person name="Van der Auwera G.A."/>
            <person name="Mahillon J."/>
            <person name="Duprez V."/>
            <person name="Timmery S."/>
            <person name="Mattelet C."/>
            <person name="Dierick K."/>
            <person name="Sun M."/>
            <person name="Yu Z."/>
            <person name="Zhu L."/>
            <person name="Hu X."/>
            <person name="Shank E.B."/>
            <person name="Swiecicka I."/>
            <person name="Hansen B.M."/>
            <person name="Andrup L."/>
            <person name="Walker B."/>
            <person name="Young S.K."/>
            <person name="Zeng Q."/>
            <person name="Gargeya S."/>
            <person name="Fitzgerald M."/>
            <person name="Haas B."/>
            <person name="Abouelleil A."/>
            <person name="Alvarado L."/>
            <person name="Arachchi H.M."/>
            <person name="Berlin A.M."/>
            <person name="Chapman S.B."/>
            <person name="Dewar J."/>
            <person name="Goldberg J."/>
            <person name="Griggs A."/>
            <person name="Gujja S."/>
            <person name="Hansen M."/>
            <person name="Howarth C."/>
            <person name="Imamovic A."/>
            <person name="Larimer J."/>
            <person name="McCowan C."/>
            <person name="Murphy C."/>
            <person name="Neiman D."/>
            <person name="Pearson M."/>
            <person name="Priest M."/>
            <person name="Roberts A."/>
            <person name="Saif S."/>
            <person name="Shea T."/>
            <person name="Sisk P."/>
            <person name="Sykes S."/>
            <person name="Wortman J."/>
            <person name="Nusbaum C."/>
            <person name="Birren B."/>
        </authorList>
    </citation>
    <scope>NUCLEOTIDE SEQUENCE [LARGE SCALE GENOMIC DNA]</scope>
    <source>
        <strain evidence="2 3">VD133</strain>
    </source>
</reference>
<comment type="caution">
    <text evidence="2">The sequence shown here is derived from an EMBL/GenBank/DDBJ whole genome shotgun (WGS) entry which is preliminary data.</text>
</comment>
<sequence>MNEEMQIAKELTLAVLDKLNVPNSRKANSQLEKSEESNKSLALEVNKLYTEIYKGVIAARNSSAEEINS</sequence>